<evidence type="ECO:0000256" key="3">
    <source>
        <dbReference type="ARBA" id="ARBA00022448"/>
    </source>
</evidence>
<keyword evidence="8" id="KW-1278">Translocase</keyword>
<evidence type="ECO:0000256" key="4">
    <source>
        <dbReference type="ARBA" id="ARBA00022475"/>
    </source>
</evidence>
<dbReference type="PANTHER" id="PTHR43297:SF14">
    <property type="entry name" value="ATPASE AAA-TYPE CORE DOMAIN-CONTAINING PROTEIN"/>
    <property type="match status" value="1"/>
</dbReference>
<dbReference type="SMART" id="SM00382">
    <property type="entry name" value="AAA"/>
    <property type="match status" value="1"/>
</dbReference>
<dbReference type="GO" id="GO:0005524">
    <property type="term" value="F:ATP binding"/>
    <property type="evidence" value="ECO:0007669"/>
    <property type="project" value="UniProtKB-KW"/>
</dbReference>
<dbReference type="InterPro" id="IPR003593">
    <property type="entry name" value="AAA+_ATPase"/>
</dbReference>
<dbReference type="Pfam" id="PF08352">
    <property type="entry name" value="oligo_HPY"/>
    <property type="match status" value="1"/>
</dbReference>
<keyword evidence="12" id="KW-1185">Reference proteome</keyword>
<gene>
    <name evidence="11" type="ORF">ISU10_20550</name>
</gene>
<evidence type="ECO:0000259" key="10">
    <source>
        <dbReference type="PROSITE" id="PS50893"/>
    </source>
</evidence>
<evidence type="ECO:0000313" key="11">
    <source>
        <dbReference type="EMBL" id="MBF4770172.1"/>
    </source>
</evidence>
<sequence length="359" mass="39827">MTEIVEDRVTPVDAPGATVLEARDLRVWYATDRGPVRAVDGVTFELHEGEILGLVGESGCGKSTLGRGLIGLLPEGSARDGELRFRGKDMLKLKPREQHAMRGRDLGMIFQEPLTRLNPLMRISEHFSETLKTHDKSISKAEIERRSLEVLRVMGIPPTRFHAYPHEFSGGMRQRLMIALTLVLRPPFVVADEPTTALDVLVEAQIIRILHDLRANYRTALLLITHNLGIIAEACDRVAVMYAGEIVEIGDAREVFSRPKHPYTRELLRATISLRTTGLNYIDGAPPDLVEPPPGCHFHPRCPDAMKVCATRHPVLRQHDGGSTAQCWAADLADGLADDLTETERTPLPREEIAVADEA</sequence>
<comment type="caution">
    <text evidence="11">The sequence shown here is derived from an EMBL/GenBank/DDBJ whole genome shotgun (WGS) entry which is preliminary data.</text>
</comment>
<dbReference type="PANTHER" id="PTHR43297">
    <property type="entry name" value="OLIGOPEPTIDE TRANSPORT ATP-BINDING PROTEIN APPD"/>
    <property type="match status" value="1"/>
</dbReference>
<dbReference type="EMBL" id="JADKPO010000040">
    <property type="protein sequence ID" value="MBF4770172.1"/>
    <property type="molecule type" value="Genomic_DNA"/>
</dbReference>
<keyword evidence="7 11" id="KW-0067">ATP-binding</keyword>
<dbReference type="InterPro" id="IPR050388">
    <property type="entry name" value="ABC_Ni/Peptide_Import"/>
</dbReference>
<evidence type="ECO:0000256" key="5">
    <source>
        <dbReference type="ARBA" id="ARBA00022519"/>
    </source>
</evidence>
<dbReference type="RefSeq" id="WP_194698312.1">
    <property type="nucleotide sequence ID" value="NZ_JADKPO010000040.1"/>
</dbReference>
<dbReference type="GO" id="GO:0015833">
    <property type="term" value="P:peptide transport"/>
    <property type="evidence" value="ECO:0007669"/>
    <property type="project" value="InterPro"/>
</dbReference>
<dbReference type="InterPro" id="IPR027417">
    <property type="entry name" value="P-loop_NTPase"/>
</dbReference>
<dbReference type="SUPFAM" id="SSF52540">
    <property type="entry name" value="P-loop containing nucleoside triphosphate hydrolases"/>
    <property type="match status" value="1"/>
</dbReference>
<comment type="similarity">
    <text evidence="2">Belongs to the ABC transporter superfamily.</text>
</comment>
<dbReference type="PROSITE" id="PS50893">
    <property type="entry name" value="ABC_TRANSPORTER_2"/>
    <property type="match status" value="1"/>
</dbReference>
<dbReference type="FunFam" id="3.40.50.300:FF:000016">
    <property type="entry name" value="Oligopeptide ABC transporter ATP-binding component"/>
    <property type="match status" value="1"/>
</dbReference>
<keyword evidence="6" id="KW-0547">Nucleotide-binding</keyword>
<comment type="subcellular location">
    <subcellularLocation>
        <location evidence="1">Cell membrane</location>
        <topology evidence="1">Peripheral membrane protein</topology>
    </subcellularLocation>
</comment>
<feature type="domain" description="ABC transporter" evidence="10">
    <location>
        <begin position="22"/>
        <end position="268"/>
    </location>
</feature>
<organism evidence="11 12">
    <name type="scientific">Nocardioides agariphilus</name>
    <dbReference type="NCBI Taxonomy" id="433664"/>
    <lineage>
        <taxon>Bacteria</taxon>
        <taxon>Bacillati</taxon>
        <taxon>Actinomycetota</taxon>
        <taxon>Actinomycetes</taxon>
        <taxon>Propionibacteriales</taxon>
        <taxon>Nocardioidaceae</taxon>
        <taxon>Nocardioides</taxon>
    </lineage>
</organism>
<dbReference type="CDD" id="cd03257">
    <property type="entry name" value="ABC_NikE_OppD_transporters"/>
    <property type="match status" value="1"/>
</dbReference>
<dbReference type="InterPro" id="IPR017871">
    <property type="entry name" value="ABC_transporter-like_CS"/>
</dbReference>
<dbReference type="Proteomes" id="UP000660668">
    <property type="component" value="Unassembled WGS sequence"/>
</dbReference>
<dbReference type="PROSITE" id="PS00211">
    <property type="entry name" value="ABC_TRANSPORTER_1"/>
    <property type="match status" value="1"/>
</dbReference>
<dbReference type="GO" id="GO:0016887">
    <property type="term" value="F:ATP hydrolysis activity"/>
    <property type="evidence" value="ECO:0007669"/>
    <property type="project" value="InterPro"/>
</dbReference>
<dbReference type="Pfam" id="PF00005">
    <property type="entry name" value="ABC_tran"/>
    <property type="match status" value="1"/>
</dbReference>
<accession>A0A930YKA3</accession>
<evidence type="ECO:0000256" key="1">
    <source>
        <dbReference type="ARBA" id="ARBA00004202"/>
    </source>
</evidence>
<keyword evidence="5" id="KW-0997">Cell inner membrane</keyword>
<evidence type="ECO:0000256" key="8">
    <source>
        <dbReference type="ARBA" id="ARBA00022967"/>
    </source>
</evidence>
<keyword evidence="4" id="KW-1003">Cell membrane</keyword>
<dbReference type="NCBIfam" id="TIGR01727">
    <property type="entry name" value="oligo_HPY"/>
    <property type="match status" value="1"/>
</dbReference>
<name>A0A930YKA3_9ACTN</name>
<keyword evidence="3" id="KW-0813">Transport</keyword>
<reference evidence="11" key="1">
    <citation type="submission" date="2020-11" db="EMBL/GenBank/DDBJ databases">
        <title>Nocardioides cynanchi sp. nov., isolated from soil of rhizosphere of Cynanchum wilfordii.</title>
        <authorList>
            <person name="Lee J.-S."/>
            <person name="Suh M.K."/>
            <person name="Kim J.-S."/>
        </authorList>
    </citation>
    <scope>NUCLEOTIDE SEQUENCE</scope>
    <source>
        <strain evidence="11">KCTC 19276</strain>
    </source>
</reference>
<proteinExistence type="inferred from homology"/>
<evidence type="ECO:0000256" key="9">
    <source>
        <dbReference type="ARBA" id="ARBA00023136"/>
    </source>
</evidence>
<dbReference type="InterPro" id="IPR013563">
    <property type="entry name" value="Oligopep_ABC_C"/>
</dbReference>
<evidence type="ECO:0000256" key="2">
    <source>
        <dbReference type="ARBA" id="ARBA00005417"/>
    </source>
</evidence>
<keyword evidence="9" id="KW-0472">Membrane</keyword>
<dbReference type="GO" id="GO:0005886">
    <property type="term" value="C:plasma membrane"/>
    <property type="evidence" value="ECO:0007669"/>
    <property type="project" value="UniProtKB-SubCell"/>
</dbReference>
<dbReference type="AlphaFoldDB" id="A0A930YKA3"/>
<evidence type="ECO:0000256" key="6">
    <source>
        <dbReference type="ARBA" id="ARBA00022741"/>
    </source>
</evidence>
<evidence type="ECO:0000256" key="7">
    <source>
        <dbReference type="ARBA" id="ARBA00022840"/>
    </source>
</evidence>
<evidence type="ECO:0000313" key="12">
    <source>
        <dbReference type="Proteomes" id="UP000660668"/>
    </source>
</evidence>
<dbReference type="Gene3D" id="3.40.50.300">
    <property type="entry name" value="P-loop containing nucleotide triphosphate hydrolases"/>
    <property type="match status" value="1"/>
</dbReference>
<dbReference type="InterPro" id="IPR003439">
    <property type="entry name" value="ABC_transporter-like_ATP-bd"/>
</dbReference>
<protein>
    <submittedName>
        <fullName evidence="11">ABC transporter ATP-binding protein</fullName>
    </submittedName>
</protein>